<sequence>MFTLAEKHVALSPGSVFSQIRWSLSDSIMELVGGMHKAQFNGTLSAPFGSPAPSGSSEDLLIWPTVNDFGSDELYAPQLPYLAADHLAPSGFNSHPLSVPMASSSFSLRTLARCSGRSPRSRNNQSPHTDGLNRIDSGTTSTAIAFSQTCSPSHSNIRRVLRSRVPSPPVHLDRVRNVEDYIELDMYSRSVVNSDEGETFSDQERYSPNRESTGVTSSSQWQPGLLGSPLSCSPECLIHPPTTSGSCLIEAQADDHQVYSHLEPSSIGSTGYVQEWTVLLSVLLGVPINNLTSACDLLGSFSRHVHHQRTSITLLLSSFANAGRPLTNLSMHIPEDPTNVCFRFVPFLPTVMRILIPPLPVMREVNNAMRRRDGRRSPGISSFISFFYVHLPQCSNSANHSNKRVSSMLPQPRCFHPVDFQSNASSPNSSNSSSSCILHNASFRSSDNRVPDPDISRPYATGSLLRCASERLLPSDINVSVSTDPGSYPTHDQIMLAHTNELATGGSLTCTVVNILRGLRLLDRCGLEDLCASLYGLQPDRPLMCEHLPNEQFSISSTASDLRGGNVITRSSSFTAPALISPRRSTIPRDDCRSDTACTLPPIVGITSSVFVGSCIAAFILNCSHLGSAIGVPQNGYQSSSSSGSPSLASTHLAGTSWRHGSATNLVTLLTSNPPNSSKHSRTAVSRLVAGRFFPGPNCWRSAWPGTRSTTNCREGVALKVGGIKDRLALWLSSWISCGAALVLAQLDNSVGNDEWSGLYRTGTRTDSDKSVCELVWRHRLIYGITQDNKVFLTNPVELVPIDHLVCELARQTSIRVEKSQLARIWSEHQLHHGDPSTTSGLNSCCSGDFSILVHQPDQRWRELNILGQVLQTLRGLENSPSHRDPFSPLTPISSTGTSHLEQSCLSPSILIPSSQMPGISLFVARSDWELVHSLYTPANILE</sequence>
<dbReference type="Proteomes" id="UP000324629">
    <property type="component" value="Unassembled WGS sequence"/>
</dbReference>
<comment type="caution">
    <text evidence="2">The sequence shown here is derived from an EMBL/GenBank/DDBJ whole genome shotgun (WGS) entry which is preliminary data.</text>
</comment>
<reference evidence="2 3" key="1">
    <citation type="journal article" date="2019" name="Gigascience">
        <title>Whole-genome sequence of the oriental lung fluke Paragonimus westermani.</title>
        <authorList>
            <person name="Oey H."/>
            <person name="Zakrzewski M."/>
            <person name="Narain K."/>
            <person name="Devi K.R."/>
            <person name="Agatsuma T."/>
            <person name="Nawaratna S."/>
            <person name="Gobert G.N."/>
            <person name="Jones M.K."/>
            <person name="Ragan M.A."/>
            <person name="McManus D.P."/>
            <person name="Krause L."/>
        </authorList>
    </citation>
    <scope>NUCLEOTIDE SEQUENCE [LARGE SCALE GENOMIC DNA]</scope>
    <source>
        <strain evidence="2 3">IND2009</strain>
    </source>
</reference>
<keyword evidence="3" id="KW-1185">Reference proteome</keyword>
<evidence type="ECO:0000313" key="2">
    <source>
        <dbReference type="EMBL" id="KAA3677809.1"/>
    </source>
</evidence>
<dbReference type="AlphaFoldDB" id="A0A5J4NQU5"/>
<feature type="region of interest" description="Disordered" evidence="1">
    <location>
        <begin position="880"/>
        <end position="901"/>
    </location>
</feature>
<feature type="region of interest" description="Disordered" evidence="1">
    <location>
        <begin position="193"/>
        <end position="222"/>
    </location>
</feature>
<accession>A0A5J4NQU5</accession>
<name>A0A5J4NQU5_9TREM</name>
<feature type="compositionally biased region" description="Polar residues" evidence="1">
    <location>
        <begin position="891"/>
        <end position="901"/>
    </location>
</feature>
<feature type="region of interest" description="Disordered" evidence="1">
    <location>
        <begin position="113"/>
        <end position="137"/>
    </location>
</feature>
<evidence type="ECO:0000256" key="1">
    <source>
        <dbReference type="SAM" id="MobiDB-lite"/>
    </source>
</evidence>
<proteinExistence type="predicted"/>
<organism evidence="2 3">
    <name type="scientific">Paragonimus westermani</name>
    <dbReference type="NCBI Taxonomy" id="34504"/>
    <lineage>
        <taxon>Eukaryota</taxon>
        <taxon>Metazoa</taxon>
        <taxon>Spiralia</taxon>
        <taxon>Lophotrochozoa</taxon>
        <taxon>Platyhelminthes</taxon>
        <taxon>Trematoda</taxon>
        <taxon>Digenea</taxon>
        <taxon>Plagiorchiida</taxon>
        <taxon>Troglotremata</taxon>
        <taxon>Troglotrematidae</taxon>
        <taxon>Paragonimus</taxon>
    </lineage>
</organism>
<gene>
    <name evidence="2" type="ORF">DEA37_0011006</name>
</gene>
<feature type="compositionally biased region" description="Polar residues" evidence="1">
    <location>
        <begin position="209"/>
        <end position="222"/>
    </location>
</feature>
<protein>
    <submittedName>
        <fullName evidence="2">Uncharacterized protein</fullName>
    </submittedName>
</protein>
<dbReference type="EMBL" id="QNGE01001335">
    <property type="protein sequence ID" value="KAA3677809.1"/>
    <property type="molecule type" value="Genomic_DNA"/>
</dbReference>
<evidence type="ECO:0000313" key="3">
    <source>
        <dbReference type="Proteomes" id="UP000324629"/>
    </source>
</evidence>